<evidence type="ECO:0000313" key="2">
    <source>
        <dbReference type="Proteomes" id="UP000005365"/>
    </source>
</evidence>
<dbReference type="Proteomes" id="UP000005365">
    <property type="component" value="Unassembled WGS sequence"/>
</dbReference>
<keyword evidence="2" id="KW-1185">Reference proteome</keyword>
<protein>
    <submittedName>
        <fullName evidence="1">Uncharacterized protein</fullName>
    </submittedName>
</protein>
<proteinExistence type="predicted"/>
<gene>
    <name evidence="1" type="ORF">NEISICOT_03009</name>
</gene>
<reference evidence="1" key="1">
    <citation type="submission" date="2009-07" db="EMBL/GenBank/DDBJ databases">
        <authorList>
            <person name="Weinstock G."/>
            <person name="Sodergren E."/>
            <person name="Clifton S."/>
            <person name="Fulton L."/>
            <person name="Fulton B."/>
            <person name="Courtney L."/>
            <person name="Fronick C."/>
            <person name="Harrison M."/>
            <person name="Strong C."/>
            <person name="Farmer C."/>
            <person name="Delahaunty K."/>
            <person name="Markovic C."/>
            <person name="Hall O."/>
            <person name="Minx P."/>
            <person name="Tomlinson C."/>
            <person name="Mitreva M."/>
            <person name="Nelson J."/>
            <person name="Hou S."/>
            <person name="Wollam A."/>
            <person name="Pepin K.H."/>
            <person name="Johnson M."/>
            <person name="Bhonagiri V."/>
            <person name="Nash W.E."/>
            <person name="Warren W."/>
            <person name="Chinwalla A."/>
            <person name="Mardis E.R."/>
            <person name="Wilson R.K."/>
        </authorList>
    </citation>
    <scope>NUCLEOTIDE SEQUENCE [LARGE SCALE GENOMIC DNA]</scope>
    <source>
        <strain evidence="1">ATCC 29256</strain>
    </source>
</reference>
<evidence type="ECO:0000313" key="1">
    <source>
        <dbReference type="EMBL" id="EET43214.1"/>
    </source>
</evidence>
<accession>C6M8Y3</accession>
<dbReference type="AlphaFoldDB" id="C6M8Y3"/>
<sequence>MVSLQTSKIVKRDLYHKKQHSFKLFDEKTIVFENEPLQCCFQGTLFLKT</sequence>
<dbReference type="EMBL" id="ACKO02000024">
    <property type="protein sequence ID" value="EET43214.1"/>
    <property type="molecule type" value="Genomic_DNA"/>
</dbReference>
<name>C6M8Y3_NEISI</name>
<organism evidence="1 2">
    <name type="scientific">Neisseria sicca ATCC 29256</name>
    <dbReference type="NCBI Taxonomy" id="547045"/>
    <lineage>
        <taxon>Bacteria</taxon>
        <taxon>Pseudomonadati</taxon>
        <taxon>Pseudomonadota</taxon>
        <taxon>Betaproteobacteria</taxon>
        <taxon>Neisseriales</taxon>
        <taxon>Neisseriaceae</taxon>
        <taxon>Neisseria</taxon>
    </lineage>
</organism>
<comment type="caution">
    <text evidence="1">The sequence shown here is derived from an EMBL/GenBank/DDBJ whole genome shotgun (WGS) entry which is preliminary data.</text>
</comment>